<dbReference type="Proteomes" id="UP000608594">
    <property type="component" value="Unassembled WGS sequence"/>
</dbReference>
<keyword evidence="2" id="KW-1185">Reference proteome</keyword>
<proteinExistence type="predicted"/>
<reference evidence="1" key="1">
    <citation type="submission" date="2020-08" db="EMBL/GenBank/DDBJ databases">
        <title>Paracoccus amoyensis sp. nov., isolated from the surface seawater at coast of Xiamen, Fujian.</title>
        <authorList>
            <person name="Lyu L."/>
        </authorList>
    </citation>
    <scope>NUCLEOTIDE SEQUENCE</scope>
    <source>
        <strain evidence="1">11-3</strain>
    </source>
</reference>
<sequence length="259" mass="29906">MDSYICYQMWHGHRDALIRAHEFYVREAKARLLTRFGNIEAEADEAAERALKDTSRWFDPDRHDPSDFYESAAEVGQEFYDLLTQMHDDTRLNIISGFFHQWEKSLRQWLADESRKWHRDDNLSNAIWKVKFDDLVALLESWGWAVRGERWFADLNACRMIVNVHKHGDGPSLDALAKNHPQYLPSPLSSFGGQDFISNNNPTHEDLKVDDQDLDKFSGSVVEFWRAVPENVTFGEVKLSPPVWFAKAYNKSAPAGATS</sequence>
<dbReference type="EMBL" id="JACOQL010000004">
    <property type="protein sequence ID" value="MBC9247531.1"/>
    <property type="molecule type" value="Genomic_DNA"/>
</dbReference>
<evidence type="ECO:0000313" key="1">
    <source>
        <dbReference type="EMBL" id="MBC9247531.1"/>
    </source>
</evidence>
<accession>A0A926GFB2</accession>
<protein>
    <submittedName>
        <fullName evidence="1">Uncharacterized protein</fullName>
    </submittedName>
</protein>
<name>A0A926GFB2_9RHOB</name>
<dbReference type="AlphaFoldDB" id="A0A926GFB2"/>
<dbReference type="RefSeq" id="WP_187794035.1">
    <property type="nucleotide sequence ID" value="NZ_JACOQL010000004.1"/>
</dbReference>
<evidence type="ECO:0000313" key="2">
    <source>
        <dbReference type="Proteomes" id="UP000608594"/>
    </source>
</evidence>
<comment type="caution">
    <text evidence="1">The sequence shown here is derived from an EMBL/GenBank/DDBJ whole genome shotgun (WGS) entry which is preliminary data.</text>
</comment>
<organism evidence="1 2">
    <name type="scientific">Paracoccus amoyensis</name>
    <dbReference type="NCBI Taxonomy" id="2760093"/>
    <lineage>
        <taxon>Bacteria</taxon>
        <taxon>Pseudomonadati</taxon>
        <taxon>Pseudomonadota</taxon>
        <taxon>Alphaproteobacteria</taxon>
        <taxon>Rhodobacterales</taxon>
        <taxon>Paracoccaceae</taxon>
        <taxon>Paracoccus</taxon>
    </lineage>
</organism>
<gene>
    <name evidence="1" type="ORF">H4P12_12620</name>
</gene>